<comment type="caution">
    <text evidence="1">The sequence shown here is derived from an EMBL/GenBank/DDBJ whole genome shotgun (WGS) entry which is preliminary data.</text>
</comment>
<protein>
    <submittedName>
        <fullName evidence="1">Uncharacterized protein</fullName>
    </submittedName>
</protein>
<dbReference type="EMBL" id="ACEA01000017">
    <property type="protein sequence ID" value="EEG24265.1"/>
    <property type="molecule type" value="Genomic_DNA"/>
</dbReference>
<proteinExistence type="predicted"/>
<dbReference type="HOGENOM" id="CLU_2896971_0_0_4"/>
<organism evidence="1 2">
    <name type="scientific">Eikenella corrodens ATCC 23834</name>
    <dbReference type="NCBI Taxonomy" id="546274"/>
    <lineage>
        <taxon>Bacteria</taxon>
        <taxon>Pseudomonadati</taxon>
        <taxon>Pseudomonadota</taxon>
        <taxon>Betaproteobacteria</taxon>
        <taxon>Neisseriales</taxon>
        <taxon>Neisseriaceae</taxon>
        <taxon>Eikenella</taxon>
    </lineage>
</organism>
<gene>
    <name evidence="1" type="ORF">EIKCOROL_00898</name>
</gene>
<evidence type="ECO:0000313" key="1">
    <source>
        <dbReference type="EMBL" id="EEG24265.1"/>
    </source>
</evidence>
<accession>C0DU67</accession>
<dbReference type="Proteomes" id="UP000005837">
    <property type="component" value="Unassembled WGS sequence"/>
</dbReference>
<reference evidence="1 2" key="1">
    <citation type="submission" date="2009-01" db="EMBL/GenBank/DDBJ databases">
        <authorList>
            <person name="Fulton L."/>
            <person name="Clifton S."/>
            <person name="Chinwalla A.T."/>
            <person name="Mitreva M."/>
            <person name="Sodergren E."/>
            <person name="Weinstock G."/>
            <person name="Clifton S."/>
            <person name="Dooling D.J."/>
            <person name="Fulton B."/>
            <person name="Minx P."/>
            <person name="Pepin K.H."/>
            <person name="Johnson M."/>
            <person name="Bhonagiri V."/>
            <person name="Nash W.E."/>
            <person name="Mardis E.R."/>
            <person name="Wilson R.K."/>
        </authorList>
    </citation>
    <scope>NUCLEOTIDE SEQUENCE [LARGE SCALE GENOMIC DNA]</scope>
    <source>
        <strain evidence="1 2">ATCC 23834</strain>
    </source>
</reference>
<evidence type="ECO:0000313" key="2">
    <source>
        <dbReference type="Proteomes" id="UP000005837"/>
    </source>
</evidence>
<sequence>MQQAEKGYLKLFSGSLLIPNHRIFDYINSNKKYFWQLSPSSIIRKKFRAHCPYANGRREKCL</sequence>
<dbReference type="AlphaFoldDB" id="C0DU67"/>
<name>C0DU67_EIKCO</name>